<keyword evidence="3" id="KW-1185">Reference proteome</keyword>
<sequence>MVYDWNGARTRRIRLFKMSALLLLGTALAAVPLFFWALQLRGL</sequence>
<organism evidence="2 3">
    <name type="scientific">Rhizobium viscosum</name>
    <name type="common">Arthrobacter viscosus</name>
    <dbReference type="NCBI Taxonomy" id="1673"/>
    <lineage>
        <taxon>Bacteria</taxon>
        <taxon>Pseudomonadati</taxon>
        <taxon>Pseudomonadota</taxon>
        <taxon>Alphaproteobacteria</taxon>
        <taxon>Hyphomicrobiales</taxon>
        <taxon>Rhizobiaceae</taxon>
        <taxon>Rhizobium/Agrobacterium group</taxon>
        <taxon>Rhizobium</taxon>
    </lineage>
</organism>
<name>A0ABR9IIR1_RHIVS</name>
<proteinExistence type="predicted"/>
<comment type="caution">
    <text evidence="2">The sequence shown here is derived from an EMBL/GenBank/DDBJ whole genome shotgun (WGS) entry which is preliminary data.</text>
</comment>
<accession>A0ABR9IIR1</accession>
<evidence type="ECO:0000256" key="1">
    <source>
        <dbReference type="SAM" id="Phobius"/>
    </source>
</evidence>
<dbReference type="Proteomes" id="UP000620262">
    <property type="component" value="Unassembled WGS sequence"/>
</dbReference>
<protein>
    <submittedName>
        <fullName evidence="2">Uncharacterized protein</fullName>
    </submittedName>
</protein>
<gene>
    <name evidence="2" type="ORF">H4W29_000250</name>
</gene>
<evidence type="ECO:0000313" key="2">
    <source>
        <dbReference type="EMBL" id="MBE1503069.1"/>
    </source>
</evidence>
<feature type="transmembrane region" description="Helical" evidence="1">
    <location>
        <begin position="20"/>
        <end position="38"/>
    </location>
</feature>
<evidence type="ECO:0000313" key="3">
    <source>
        <dbReference type="Proteomes" id="UP000620262"/>
    </source>
</evidence>
<reference evidence="2 3" key="1">
    <citation type="submission" date="2020-10" db="EMBL/GenBank/DDBJ databases">
        <title>Sequencing the genomes of 1000 actinobacteria strains.</title>
        <authorList>
            <person name="Klenk H.-P."/>
        </authorList>
    </citation>
    <scope>NUCLEOTIDE SEQUENCE [LARGE SCALE GENOMIC DNA]</scope>
    <source>
        <strain evidence="2 3">DSM 7307</strain>
    </source>
</reference>
<keyword evidence="1" id="KW-0812">Transmembrane</keyword>
<keyword evidence="1" id="KW-1133">Transmembrane helix</keyword>
<keyword evidence="1" id="KW-0472">Membrane</keyword>
<dbReference type="EMBL" id="JADBEC010000001">
    <property type="protein sequence ID" value="MBE1503069.1"/>
    <property type="molecule type" value="Genomic_DNA"/>
</dbReference>